<dbReference type="Proteomes" id="UP001497512">
    <property type="component" value="Chromosome 6"/>
</dbReference>
<evidence type="ECO:0000256" key="3">
    <source>
        <dbReference type="ARBA" id="ARBA00022525"/>
    </source>
</evidence>
<keyword evidence="3 4" id="KW-0964">Secreted</keyword>
<dbReference type="Gene3D" id="2.40.480.10">
    <property type="entry name" value="Allene oxide cyclase-like"/>
    <property type="match status" value="1"/>
</dbReference>
<comment type="subcellular location">
    <subcellularLocation>
        <location evidence="4">Secreted</location>
        <location evidence="4">Extracellular space</location>
        <location evidence="4">Apoplast</location>
    </subcellularLocation>
</comment>
<dbReference type="EMBL" id="OZ019898">
    <property type="protein sequence ID" value="CAK9230160.1"/>
    <property type="molecule type" value="Genomic_DNA"/>
</dbReference>
<proteinExistence type="inferred from homology"/>
<reference evidence="6" key="1">
    <citation type="submission" date="2024-02" db="EMBL/GenBank/DDBJ databases">
        <authorList>
            <consortium name="ELIXIR-Norway"/>
            <consortium name="Elixir Norway"/>
        </authorList>
    </citation>
    <scope>NUCLEOTIDE SEQUENCE</scope>
</reference>
<protein>
    <recommendedName>
        <fullName evidence="4">Dirigent protein</fullName>
    </recommendedName>
</protein>
<evidence type="ECO:0000256" key="5">
    <source>
        <dbReference type="SAM" id="MobiDB-lite"/>
    </source>
</evidence>
<dbReference type="InterPro" id="IPR044859">
    <property type="entry name" value="Allene_oxi_cyc_Dirigent"/>
</dbReference>
<feature type="region of interest" description="Disordered" evidence="5">
    <location>
        <begin position="50"/>
        <end position="73"/>
    </location>
</feature>
<keyword evidence="4" id="KW-0052">Apoplast</keyword>
<evidence type="ECO:0000313" key="7">
    <source>
        <dbReference type="Proteomes" id="UP001497512"/>
    </source>
</evidence>
<name>A0ABP0UU88_9BRYO</name>
<dbReference type="InterPro" id="IPR004265">
    <property type="entry name" value="Dirigent"/>
</dbReference>
<dbReference type="Pfam" id="PF03018">
    <property type="entry name" value="Dirigent"/>
    <property type="match status" value="1"/>
</dbReference>
<evidence type="ECO:0000313" key="6">
    <source>
        <dbReference type="EMBL" id="CAK9230160.1"/>
    </source>
</evidence>
<evidence type="ECO:0000256" key="2">
    <source>
        <dbReference type="ARBA" id="ARBA00011738"/>
    </source>
</evidence>
<accession>A0ABP0UU88</accession>
<evidence type="ECO:0000256" key="4">
    <source>
        <dbReference type="RuleBase" id="RU363099"/>
    </source>
</evidence>
<organism evidence="6 7">
    <name type="scientific">Sphagnum troendelagicum</name>
    <dbReference type="NCBI Taxonomy" id="128251"/>
    <lineage>
        <taxon>Eukaryota</taxon>
        <taxon>Viridiplantae</taxon>
        <taxon>Streptophyta</taxon>
        <taxon>Embryophyta</taxon>
        <taxon>Bryophyta</taxon>
        <taxon>Sphagnophytina</taxon>
        <taxon>Sphagnopsida</taxon>
        <taxon>Sphagnales</taxon>
        <taxon>Sphagnaceae</taxon>
        <taxon>Sphagnum</taxon>
    </lineage>
</organism>
<comment type="subunit">
    <text evidence="2 4">Homodimer.</text>
</comment>
<keyword evidence="7" id="KW-1185">Reference proteome</keyword>
<dbReference type="PANTHER" id="PTHR21495">
    <property type="entry name" value="NUCLEOPORIN-RELATED"/>
    <property type="match status" value="1"/>
</dbReference>
<gene>
    <name evidence="6" type="ORF">CSSPTR1EN2_LOCUS20094</name>
</gene>
<evidence type="ECO:0000256" key="1">
    <source>
        <dbReference type="ARBA" id="ARBA00010746"/>
    </source>
</evidence>
<sequence>MENVMAGRLVTHTTTFAAAFPRLGSSSSQCKACTQKEILGTAIPWTSHPLQRLSSSAQKKNKTTTTKQGSSSTARTVTVMAGIGLEVKELFHALEQKFENSRETILEFYVHEIRGGPERTLLLAAGTGNGDLTKLGFGSICVFDNEVREAGSRESKLLGRERGYGHVTDKEAKEGLQLSSRITFNADSEHGPGSLTFSGNVGGVVSPYELIVVGGTGRFRGAKGYVTVENSPPNPPDFVFHWKVHLTL</sequence>
<comment type="similarity">
    <text evidence="1 4">Belongs to the plant dirigent protein family.</text>
</comment>
<feature type="compositionally biased region" description="Low complexity" evidence="5">
    <location>
        <begin position="54"/>
        <end position="73"/>
    </location>
</feature>
<comment type="function">
    <text evidence="4">Dirigent proteins impart stereoselectivity on the phenoxy radical-coupling reaction, yielding optically active lignans from two molecules of coniferyl alcohol in the biosynthesis of lignans, flavonolignans, and alkaloids and thus plays a central role in plant secondary metabolism.</text>
</comment>